<protein>
    <recommendedName>
        <fullName evidence="4">DUF11 domain-containing protein</fullName>
    </recommendedName>
</protein>
<comment type="caution">
    <text evidence="2">The sequence shown here is derived from an EMBL/GenBank/DDBJ whole genome shotgun (WGS) entry which is preliminary data.</text>
</comment>
<reference evidence="2 3" key="1">
    <citation type="submission" date="2021-05" db="EMBL/GenBank/DDBJ databases">
        <title>The draft genome of Geobacter luticola JCM 17780.</title>
        <authorList>
            <person name="Xu Z."/>
            <person name="Masuda Y."/>
            <person name="Itoh H."/>
            <person name="Senoo K."/>
        </authorList>
    </citation>
    <scope>NUCLEOTIDE SEQUENCE [LARGE SCALE GENOMIC DNA]</scope>
    <source>
        <strain evidence="2 3">JCM 17780</strain>
    </source>
</reference>
<sequence length="690" mass="76322">MHDDSARTAGELPVVSAVMRCCVGLVVIALLLVKPCHASVPSDSQLFMDSFNLFRSNNYPSSLAKLNRLLAIYPDTPLRDVALLLQAQASAKIGNHLDAAQAMLKFLTEYPDSPLTLNANADVMKLAVRLQRGEKLANRLPVQLETTVNEGLVVALEKQEVINKAGEERLAGENTERKRLAAKTEEQRLARERAEQEKHARQRAEEEKLVAEKAERERLAREKAELERVARLKAEEESQAFERAKQEQLAWEKAEQERLARLKAEEERLAAERVERERLAKEKAGQEKLARQRAEEERLAAEKAERERLALEKAEQERLARLKAEQERIAREKLEQERLALEKVEQERLARLKAEQERIVAKKADQERLRREHAENERIAAQKLEDERVLERNTAIAMGRRTSAARRVGTQLNTTDVAVKTDPLLTVPSDGHALISAAQAAPSPSSLPAHSPPEFSMECFPPGESSEVAGMVSIPFTITNLGAEPDRYRITTDLPTDFNVTFAAVGRPGRLLRETDTIAPSSAFRGIMKLRMPGKSIDGQIFAASLTAASSRDANVAISKKLQLVAAAPLLSSVIKPLQKRAAPGDSVVYRLIVMNVGSMTAREVAMRLVCPPALEPAPLEGNGFRRDTDGSLVTEGIELPTGEIREFALTYRVGTTVASDTTLSCRLDTENRQLGSAFTVTSGKVLVGP</sequence>
<accession>A0ABS5SET4</accession>
<gene>
    <name evidence="2" type="ORF">KI810_12470</name>
</gene>
<keyword evidence="3" id="KW-1185">Reference proteome</keyword>
<dbReference type="Proteomes" id="UP000756860">
    <property type="component" value="Unassembled WGS sequence"/>
</dbReference>
<evidence type="ECO:0000313" key="3">
    <source>
        <dbReference type="Proteomes" id="UP000756860"/>
    </source>
</evidence>
<evidence type="ECO:0008006" key="4">
    <source>
        <dbReference type="Google" id="ProtNLM"/>
    </source>
</evidence>
<dbReference type="RefSeq" id="WP_214175887.1">
    <property type="nucleotide sequence ID" value="NZ_JAHCVK010000006.1"/>
</dbReference>
<evidence type="ECO:0000313" key="2">
    <source>
        <dbReference type="EMBL" id="MBT0653876.1"/>
    </source>
</evidence>
<feature type="region of interest" description="Disordered" evidence="1">
    <location>
        <begin position="190"/>
        <end position="209"/>
    </location>
</feature>
<proteinExistence type="predicted"/>
<evidence type="ECO:0000256" key="1">
    <source>
        <dbReference type="SAM" id="MobiDB-lite"/>
    </source>
</evidence>
<dbReference type="EMBL" id="JAHCVK010000006">
    <property type="protein sequence ID" value="MBT0653876.1"/>
    <property type="molecule type" value="Genomic_DNA"/>
</dbReference>
<name>A0ABS5SET4_9BACT</name>
<organism evidence="2 3">
    <name type="scientific">Geomobilimonas luticola</name>
    <dbReference type="NCBI Taxonomy" id="1114878"/>
    <lineage>
        <taxon>Bacteria</taxon>
        <taxon>Pseudomonadati</taxon>
        <taxon>Thermodesulfobacteriota</taxon>
        <taxon>Desulfuromonadia</taxon>
        <taxon>Geobacterales</taxon>
        <taxon>Geobacteraceae</taxon>
        <taxon>Geomobilimonas</taxon>
    </lineage>
</organism>